<evidence type="ECO:0000313" key="10">
    <source>
        <dbReference type="EMBL" id="PSR54585.1"/>
    </source>
</evidence>
<dbReference type="GO" id="GO:0009051">
    <property type="term" value="P:pentose-phosphate shunt, oxidative branch"/>
    <property type="evidence" value="ECO:0007669"/>
    <property type="project" value="TreeGrafter"/>
</dbReference>
<dbReference type="EC" id="1.1.1.49" evidence="7"/>
<dbReference type="InterPro" id="IPR036291">
    <property type="entry name" value="NAD(P)-bd_dom_sf"/>
</dbReference>
<comment type="catalytic activity">
    <reaction evidence="7">
        <text>D-glucose 6-phosphate + NADP(+) = 6-phospho-D-glucono-1,5-lactone + NADPH + H(+)</text>
        <dbReference type="Rhea" id="RHEA:15841"/>
        <dbReference type="ChEBI" id="CHEBI:15378"/>
        <dbReference type="ChEBI" id="CHEBI:57783"/>
        <dbReference type="ChEBI" id="CHEBI:57955"/>
        <dbReference type="ChEBI" id="CHEBI:58349"/>
        <dbReference type="ChEBI" id="CHEBI:61548"/>
        <dbReference type="EC" id="1.1.1.49"/>
    </reaction>
</comment>
<keyword evidence="4 7" id="KW-0521">NADP</keyword>
<evidence type="ECO:0000259" key="9">
    <source>
        <dbReference type="Pfam" id="PF02781"/>
    </source>
</evidence>
<dbReference type="GO" id="GO:0050661">
    <property type="term" value="F:NADP binding"/>
    <property type="evidence" value="ECO:0007669"/>
    <property type="project" value="UniProtKB-UniRule"/>
</dbReference>
<feature type="binding site" evidence="7">
    <location>
        <position position="50"/>
    </location>
    <ligand>
        <name>NADP(+)</name>
        <dbReference type="ChEBI" id="CHEBI:58349"/>
    </ligand>
</feature>
<dbReference type="GO" id="GO:0006006">
    <property type="term" value="P:glucose metabolic process"/>
    <property type="evidence" value="ECO:0007669"/>
    <property type="project" value="UniProtKB-KW"/>
</dbReference>
<feature type="binding site" evidence="7">
    <location>
        <position position="224"/>
    </location>
    <ligand>
        <name>substrate</name>
    </ligand>
</feature>
<dbReference type="GO" id="GO:0005829">
    <property type="term" value="C:cytosol"/>
    <property type="evidence" value="ECO:0007669"/>
    <property type="project" value="TreeGrafter"/>
</dbReference>
<dbReference type="Gene3D" id="3.40.50.720">
    <property type="entry name" value="NAD(P)-binding Rossmann-like Domain"/>
    <property type="match status" value="1"/>
</dbReference>
<dbReference type="PANTHER" id="PTHR23429">
    <property type="entry name" value="GLUCOSE-6-PHOSPHATE 1-DEHYDROGENASE G6PD"/>
    <property type="match status" value="1"/>
</dbReference>
<dbReference type="Pfam" id="PF00479">
    <property type="entry name" value="G6PD_N"/>
    <property type="match status" value="1"/>
</dbReference>
<evidence type="ECO:0000256" key="5">
    <source>
        <dbReference type="ARBA" id="ARBA00023002"/>
    </source>
</evidence>
<dbReference type="PROSITE" id="PS00069">
    <property type="entry name" value="G6P_DEHYDROGENASE"/>
    <property type="match status" value="1"/>
</dbReference>
<organism evidence="10 11">
    <name type="scientific">Adhaeribacter arboris</name>
    <dbReference type="NCBI Taxonomy" id="2072846"/>
    <lineage>
        <taxon>Bacteria</taxon>
        <taxon>Pseudomonadati</taxon>
        <taxon>Bacteroidota</taxon>
        <taxon>Cytophagia</taxon>
        <taxon>Cytophagales</taxon>
        <taxon>Hymenobacteraceae</taxon>
        <taxon>Adhaeribacter</taxon>
    </lineage>
</organism>
<comment type="function">
    <text evidence="7">Catalyzes the oxidation of glucose 6-phosphate to 6-phosphogluconolactone.</text>
</comment>
<evidence type="ECO:0000259" key="8">
    <source>
        <dbReference type="Pfam" id="PF00479"/>
    </source>
</evidence>
<protein>
    <recommendedName>
        <fullName evidence="7">Glucose-6-phosphate 1-dehydrogenase</fullName>
        <shortName evidence="7">G6PD</shortName>
        <ecNumber evidence="7">1.1.1.49</ecNumber>
    </recommendedName>
</protein>
<dbReference type="OrthoDB" id="9802739at2"/>
<evidence type="ECO:0000256" key="1">
    <source>
        <dbReference type="ARBA" id="ARBA00004937"/>
    </source>
</evidence>
<dbReference type="Proteomes" id="UP000240357">
    <property type="component" value="Unassembled WGS sequence"/>
</dbReference>
<dbReference type="InterPro" id="IPR022674">
    <property type="entry name" value="G6P_DH_NAD-bd"/>
</dbReference>
<comment type="pathway">
    <text evidence="1 7">Carbohydrate degradation; pentose phosphate pathway; D-ribulose 5-phosphate from D-glucose 6-phosphate (oxidative stage): step 1/3.</text>
</comment>
<keyword evidence="3 7" id="KW-0313">Glucose metabolism</keyword>
<evidence type="ECO:0000256" key="7">
    <source>
        <dbReference type="HAMAP-Rule" id="MF_00966"/>
    </source>
</evidence>
<feature type="binding site" evidence="7">
    <location>
        <begin position="93"/>
        <end position="94"/>
    </location>
    <ligand>
        <name>NADP(+)</name>
        <dbReference type="ChEBI" id="CHEBI:58349"/>
    </ligand>
</feature>
<evidence type="ECO:0000256" key="2">
    <source>
        <dbReference type="ARBA" id="ARBA00009975"/>
    </source>
</evidence>
<dbReference type="PIRSF" id="PIRSF000110">
    <property type="entry name" value="G6PD"/>
    <property type="match status" value="1"/>
</dbReference>
<comment type="caution">
    <text evidence="10">The sequence shown here is derived from an EMBL/GenBank/DDBJ whole genome shotgun (WGS) entry which is preliminary data.</text>
</comment>
<keyword evidence="6 7" id="KW-0119">Carbohydrate metabolism</keyword>
<dbReference type="GO" id="GO:0004345">
    <property type="term" value="F:glucose-6-phosphate dehydrogenase activity"/>
    <property type="evidence" value="ECO:0007669"/>
    <property type="project" value="UniProtKB-UniRule"/>
</dbReference>
<dbReference type="Pfam" id="PF02781">
    <property type="entry name" value="G6PD_C"/>
    <property type="match status" value="1"/>
</dbReference>
<dbReference type="UniPathway" id="UPA00115">
    <property type="reaction ID" value="UER00408"/>
</dbReference>
<accession>A0A2T2YGE5</accession>
<keyword evidence="11" id="KW-1185">Reference proteome</keyword>
<evidence type="ECO:0000313" key="11">
    <source>
        <dbReference type="Proteomes" id="UP000240357"/>
    </source>
</evidence>
<evidence type="ECO:0000256" key="4">
    <source>
        <dbReference type="ARBA" id="ARBA00022857"/>
    </source>
</evidence>
<dbReference type="AlphaFoldDB" id="A0A2T2YGE5"/>
<feature type="domain" description="Glucose-6-phosphate dehydrogenase C-terminal" evidence="9">
    <location>
        <begin position="197"/>
        <end position="494"/>
    </location>
</feature>
<dbReference type="HAMAP" id="MF_00966">
    <property type="entry name" value="G6PD"/>
    <property type="match status" value="1"/>
</dbReference>
<dbReference type="InterPro" id="IPR001282">
    <property type="entry name" value="G6P_DH"/>
</dbReference>
<evidence type="ECO:0000256" key="6">
    <source>
        <dbReference type="ARBA" id="ARBA00023277"/>
    </source>
</evidence>
<comment type="similarity">
    <text evidence="2 7">Belongs to the glucose-6-phosphate dehydrogenase family.</text>
</comment>
<reference evidence="10 11" key="1">
    <citation type="submission" date="2018-03" db="EMBL/GenBank/DDBJ databases">
        <title>Adhaeribacter sp. HMF7605 Genome sequencing and assembly.</title>
        <authorList>
            <person name="Kang H."/>
            <person name="Kang J."/>
            <person name="Cha I."/>
            <person name="Kim H."/>
            <person name="Joh K."/>
        </authorList>
    </citation>
    <scope>NUCLEOTIDE SEQUENCE [LARGE SCALE GENOMIC DNA]</scope>
    <source>
        <strain evidence="10 11">HMF7605</strain>
    </source>
</reference>
<gene>
    <name evidence="7 10" type="primary">zwf</name>
    <name evidence="10" type="ORF">AHMF7605_14260</name>
</gene>
<evidence type="ECO:0000256" key="3">
    <source>
        <dbReference type="ARBA" id="ARBA00022526"/>
    </source>
</evidence>
<dbReference type="InterPro" id="IPR019796">
    <property type="entry name" value="G6P_DH_AS"/>
</dbReference>
<feature type="binding site" evidence="7">
    <location>
        <position position="156"/>
    </location>
    <ligand>
        <name>NADP(+)</name>
        <dbReference type="ChEBI" id="CHEBI:58349"/>
    </ligand>
</feature>
<dbReference type="NCBIfam" id="TIGR00871">
    <property type="entry name" value="zwf"/>
    <property type="match status" value="1"/>
</dbReference>
<sequence length="513" mass="58523">MITGKNTAPTVVVIFGGTGDLTKRKLLPAFYNLFLDGWLPDKFAIIGLGRTPLNDNDYRTRLYEGLGEFSRSGKPTEEKWNTFNPFISYLPSEINDPEAYKKLADRIAELDKAWGTRANRLFYLSIAPQFIEAVTVNIHAAKLASDAARDRIIVEKPFGKDLATARDLNQLLTRTFQESQIYRIDHYLGKETVQNILAFRFANALFEPLWNRNYIDYVQVTVAEQVGVEDRGGYYEGSGALRDMIQNHLLQIMCMIAMEPPVSFEAEEIRNRKVDVLRAIRRLTPDQVNKHAVRGQYGSGWVQGKKVPGYREETSVDPHSNTETYAAVKFYLDNWRWQGVPFYLRTGKRLQEKTSSITVQFRPVPHSTFSTALSENLLPNRLTINIQPQMDIRLRFTAKRPGLEMQLTPAELVFDYDDCSTQSPEAYETLLLDALQGDATLFMRSDQVETAWEVITPILETWESRPSLEFPNYTAGMWGPENAEALIAREGHTWAVNVSRNGQSKEVKEKEKA</sequence>
<keyword evidence="5 7" id="KW-0560">Oxidoreductase</keyword>
<dbReference type="InterPro" id="IPR022675">
    <property type="entry name" value="G6P_DH_C"/>
</dbReference>
<feature type="binding site" evidence="7">
    <location>
        <position position="243"/>
    </location>
    <ligand>
        <name>substrate</name>
    </ligand>
</feature>
<name>A0A2T2YGE5_9BACT</name>
<feature type="binding site" evidence="7">
    <location>
        <position position="348"/>
    </location>
    <ligand>
        <name>substrate</name>
    </ligand>
</feature>
<dbReference type="PRINTS" id="PR00079">
    <property type="entry name" value="G6PDHDRGNASE"/>
</dbReference>
<dbReference type="RefSeq" id="WP_106930382.1">
    <property type="nucleotide sequence ID" value="NZ_PYFT01000001.1"/>
</dbReference>
<feature type="domain" description="Glucose-6-phosphate dehydrogenase NAD-binding" evidence="8">
    <location>
        <begin position="13"/>
        <end position="195"/>
    </location>
</feature>
<dbReference type="SUPFAM" id="SSF55347">
    <property type="entry name" value="Glyceraldehyde-3-phosphate dehydrogenase-like, C-terminal domain"/>
    <property type="match status" value="1"/>
</dbReference>
<proteinExistence type="inferred from homology"/>
<feature type="active site" description="Proton acceptor" evidence="7">
    <location>
        <position position="248"/>
    </location>
</feature>
<feature type="binding site" evidence="7">
    <location>
        <position position="353"/>
    </location>
    <ligand>
        <name>substrate</name>
    </ligand>
</feature>
<dbReference type="SUPFAM" id="SSF51735">
    <property type="entry name" value="NAD(P)-binding Rossmann-fold domains"/>
    <property type="match status" value="1"/>
</dbReference>
<feature type="binding site" evidence="7">
    <location>
        <begin position="16"/>
        <end position="23"/>
    </location>
    <ligand>
        <name>NADP(+)</name>
        <dbReference type="ChEBI" id="CHEBI:58349"/>
    </ligand>
</feature>
<dbReference type="Gene3D" id="3.30.360.10">
    <property type="entry name" value="Dihydrodipicolinate Reductase, domain 2"/>
    <property type="match status" value="1"/>
</dbReference>
<feature type="binding site" evidence="7">
    <location>
        <position position="190"/>
    </location>
    <ligand>
        <name>substrate</name>
    </ligand>
</feature>
<dbReference type="EMBL" id="PYFT01000001">
    <property type="protein sequence ID" value="PSR54585.1"/>
    <property type="molecule type" value="Genomic_DNA"/>
</dbReference>
<feature type="binding site" evidence="7">
    <location>
        <position position="186"/>
    </location>
    <ligand>
        <name>substrate</name>
    </ligand>
</feature>
<dbReference type="NCBIfam" id="NF009492">
    <property type="entry name" value="PRK12853.1-3"/>
    <property type="match status" value="1"/>
</dbReference>
<dbReference type="PANTHER" id="PTHR23429:SF0">
    <property type="entry name" value="GLUCOSE-6-PHOSPHATE 1-DEHYDROGENASE"/>
    <property type="match status" value="1"/>
</dbReference>